<dbReference type="HOGENOM" id="CLU_1991523_0_0_7"/>
<keyword evidence="1" id="KW-0472">Membrane</keyword>
<feature type="transmembrane region" description="Helical" evidence="1">
    <location>
        <begin position="89"/>
        <end position="113"/>
    </location>
</feature>
<sequence length="125" mass="14611">MEEFITITFTLMDKMIFSPLILIGLLITTLSLVINLKDNNHSNIKKFKKHKNIYIFIDRIFYTASILVILFLLSLFTEYIHDNEFYVKISVSILYITGLVYVAYSLFVIVYILQEIAKTSLKNNT</sequence>
<proteinExistence type="predicted"/>
<evidence type="ECO:0000256" key="1">
    <source>
        <dbReference type="SAM" id="Phobius"/>
    </source>
</evidence>
<gene>
    <name evidence="2" type="ordered locus">Saut_0801</name>
</gene>
<organism evidence="2 3">
    <name type="scientific">Sulfurimonas autotrophica (strain ATCC BAA-671 / DSM 16294 / JCM 11897 / OK10)</name>
    <dbReference type="NCBI Taxonomy" id="563040"/>
    <lineage>
        <taxon>Bacteria</taxon>
        <taxon>Pseudomonadati</taxon>
        <taxon>Campylobacterota</taxon>
        <taxon>Epsilonproteobacteria</taxon>
        <taxon>Campylobacterales</taxon>
        <taxon>Sulfurimonadaceae</taxon>
        <taxon>Sulfurimonas</taxon>
    </lineage>
</organism>
<evidence type="ECO:0000313" key="2">
    <source>
        <dbReference type="EMBL" id="ADN08850.1"/>
    </source>
</evidence>
<keyword evidence="1" id="KW-1133">Transmembrane helix</keyword>
<feature type="transmembrane region" description="Helical" evidence="1">
    <location>
        <begin position="56"/>
        <end position="77"/>
    </location>
</feature>
<dbReference type="RefSeq" id="WP_013326606.1">
    <property type="nucleotide sequence ID" value="NC_014506.1"/>
</dbReference>
<protein>
    <submittedName>
        <fullName evidence="2">Uncharacterized protein</fullName>
    </submittedName>
</protein>
<dbReference type="EMBL" id="CP002205">
    <property type="protein sequence ID" value="ADN08850.1"/>
    <property type="molecule type" value="Genomic_DNA"/>
</dbReference>
<dbReference type="Proteomes" id="UP000007803">
    <property type="component" value="Chromosome"/>
</dbReference>
<dbReference type="STRING" id="563040.Saut_0801"/>
<keyword evidence="1" id="KW-0812">Transmembrane</keyword>
<feature type="transmembrane region" description="Helical" evidence="1">
    <location>
        <begin position="16"/>
        <end position="36"/>
    </location>
</feature>
<keyword evidence="3" id="KW-1185">Reference proteome</keyword>
<evidence type="ECO:0000313" key="3">
    <source>
        <dbReference type="Proteomes" id="UP000007803"/>
    </source>
</evidence>
<dbReference type="KEGG" id="sua:Saut_0801"/>
<dbReference type="AlphaFoldDB" id="E0UQW9"/>
<accession>E0UQW9</accession>
<name>E0UQW9_SULAO</name>
<reference evidence="3" key="1">
    <citation type="journal article" date="2010" name="Stand. Genomic Sci.">
        <title>Complete genome sequence of Sulfurimonas autotrophica type strain (OK10).</title>
        <authorList>
            <person name="Sikorski J."/>
            <person name="Munk C."/>
            <person name="Lapidus A."/>
            <person name="Djao O."/>
            <person name="Lucas S."/>
            <person name="Glavina Del Rio T."/>
            <person name="Nolan M."/>
            <person name="Tice H."/>
            <person name="Han C."/>
            <person name="Cheng J."/>
            <person name="Tapia R."/>
            <person name="Goodwin L."/>
            <person name="Pitluck S."/>
            <person name="Liolios K."/>
            <person name="Ivanova N."/>
            <person name="Mavromatis K."/>
            <person name="Mikhailova N."/>
            <person name="Pati A."/>
            <person name="Sims D."/>
            <person name="Meincke L."/>
            <person name="Brettin T."/>
            <person name="Detter J."/>
            <person name="Chen A."/>
            <person name="Palaniappan K."/>
            <person name="Land M."/>
            <person name="Hauser L."/>
            <person name="Chang Y."/>
            <person name="Jeffries C."/>
            <person name="Rohde M."/>
            <person name="Lang E."/>
            <person name="Spring S."/>
            <person name="Goker M."/>
            <person name="Woyke T."/>
            <person name="Bristow J."/>
            <person name="Eisen J."/>
            <person name="Markowitz V."/>
            <person name="Hugenholtz P."/>
            <person name="Kyrpides N."/>
            <person name="Klenk H."/>
        </authorList>
    </citation>
    <scope>NUCLEOTIDE SEQUENCE [LARGE SCALE GENOMIC DNA]</scope>
    <source>
        <strain evidence="3">ATCC BAA-671 / DSM 16294 / JCM 11897 / OK10</strain>
    </source>
</reference>